<organism evidence="3 5">
    <name type="scientific">Sarocladium strictum</name>
    <name type="common">Black bundle disease fungus</name>
    <name type="synonym">Acremonium strictum</name>
    <dbReference type="NCBI Taxonomy" id="5046"/>
    <lineage>
        <taxon>Eukaryota</taxon>
        <taxon>Fungi</taxon>
        <taxon>Dikarya</taxon>
        <taxon>Ascomycota</taxon>
        <taxon>Pezizomycotina</taxon>
        <taxon>Sordariomycetes</taxon>
        <taxon>Hypocreomycetidae</taxon>
        <taxon>Hypocreales</taxon>
        <taxon>Sarocladiaceae</taxon>
        <taxon>Sarocladium</taxon>
    </lineage>
</organism>
<reference evidence="3" key="1">
    <citation type="submission" date="2022-10" db="EMBL/GenBank/DDBJ databases">
        <title>Determination and structural analysis of whole genome sequence of Sarocladium strictum F4-1.</title>
        <authorList>
            <person name="Hu L."/>
            <person name="Jiang Y."/>
        </authorList>
    </citation>
    <scope>NUCLEOTIDE SEQUENCE</scope>
    <source>
        <strain evidence="3">F4-1</strain>
    </source>
</reference>
<dbReference type="Proteomes" id="UP001175261">
    <property type="component" value="Unassembled WGS sequence"/>
</dbReference>
<keyword evidence="5" id="KW-1185">Reference proteome</keyword>
<feature type="compositionally biased region" description="Low complexity" evidence="1">
    <location>
        <begin position="60"/>
        <end position="71"/>
    </location>
</feature>
<sequence length="623" mass="66986">MSNLPAGAFLTTINGKQCTAVPRNPRSAAPERTSSQAPAVTTAPAPLPTQTHDDQKEGQQPESEPQTEPETQPQPPPQPEPQPTSAPEPLPAPDSEVVSSVSTSLEDPSASQADPANRVILTTSSTSTSVPSIQSQPPAEDNAGGGNPFKEEAGTVTNTTPLPDQVVTQPDGRITTIGLAKSTARDQDGALATNTPDADGGAVQSDRGRGDDAGPDSALIGGIVGGVVGLAIIAFLVWFCIRRRRKSKRSRFSNRFSTRMTMPPGAEKRRNYEFDSGSVGPTPRRQRFAAAIGYHANKFGRGFMMGNQSTNTVNMNRGNSQFLDALPSHSRENSASSFDNRANLSRKDRFLDWWSRLKEDVNFNWRLRNGKSDTWATRNMMEKDSGDMEPDFLGLLAKDEKRRSMGNSLHARGASVSSIDRFLGDLGMDIDNSRGPNPFSDSNVASAPKTTDPFADTNAIQRTQKPPNTYVADVRRSRGSSVGGAIRASNISTVYRDSVRSDDSFETRRNKCRSDPFDLELDHRRLPSLENIQAMPSVDSAYGLPPRPSSFRQGGHTSYNSSRYTRASSLGDWSDPGPDVGPSASTVATTNSWTSKPADASEGRRKSRNSGGSESSAGVGKAL</sequence>
<evidence type="ECO:0000256" key="2">
    <source>
        <dbReference type="SAM" id="Phobius"/>
    </source>
</evidence>
<feature type="compositionally biased region" description="Low complexity" evidence="1">
    <location>
        <begin position="37"/>
        <end position="50"/>
    </location>
</feature>
<comment type="caution">
    <text evidence="3">The sequence shown here is derived from an EMBL/GenBank/DDBJ whole genome shotgun (WGS) entry which is preliminary data.</text>
</comment>
<keyword evidence="2" id="KW-0472">Membrane</keyword>
<keyword evidence="2" id="KW-1133">Transmembrane helix</keyword>
<feature type="compositionally biased region" description="Polar residues" evidence="1">
    <location>
        <begin position="583"/>
        <end position="595"/>
    </location>
</feature>
<evidence type="ECO:0000256" key="1">
    <source>
        <dbReference type="SAM" id="MobiDB-lite"/>
    </source>
</evidence>
<feature type="region of interest" description="Disordered" evidence="1">
    <location>
        <begin position="537"/>
        <end position="623"/>
    </location>
</feature>
<feature type="region of interest" description="Disordered" evidence="1">
    <location>
        <begin position="1"/>
        <end position="213"/>
    </location>
</feature>
<feature type="compositionally biased region" description="Polar residues" evidence="1">
    <location>
        <begin position="105"/>
        <end position="114"/>
    </location>
</feature>
<gene>
    <name evidence="4" type="ORF">NLU13_2466</name>
    <name evidence="3" type="ORF">NLU13_8409</name>
</gene>
<proteinExistence type="predicted"/>
<dbReference type="AlphaFoldDB" id="A0AA39GBY7"/>
<evidence type="ECO:0000313" key="3">
    <source>
        <dbReference type="EMBL" id="KAK0384321.1"/>
    </source>
</evidence>
<dbReference type="EMBL" id="JAPDFR010000008">
    <property type="protein sequence ID" value="KAK0384321.1"/>
    <property type="molecule type" value="Genomic_DNA"/>
</dbReference>
<accession>A0AA39GBY7</accession>
<feature type="region of interest" description="Disordered" evidence="1">
    <location>
        <begin position="257"/>
        <end position="283"/>
    </location>
</feature>
<keyword evidence="2" id="KW-0812">Transmembrane</keyword>
<evidence type="ECO:0000313" key="5">
    <source>
        <dbReference type="Proteomes" id="UP001175261"/>
    </source>
</evidence>
<feature type="compositionally biased region" description="Polar residues" evidence="1">
    <location>
        <begin position="155"/>
        <end position="168"/>
    </location>
</feature>
<feature type="transmembrane region" description="Helical" evidence="2">
    <location>
        <begin position="219"/>
        <end position="241"/>
    </location>
</feature>
<feature type="compositionally biased region" description="Low complexity" evidence="1">
    <location>
        <begin position="93"/>
        <end position="104"/>
    </location>
</feature>
<feature type="compositionally biased region" description="Polar residues" evidence="1">
    <location>
        <begin position="550"/>
        <end position="568"/>
    </location>
</feature>
<evidence type="ECO:0000313" key="4">
    <source>
        <dbReference type="EMBL" id="KAK0388889.1"/>
    </source>
</evidence>
<protein>
    <submittedName>
        <fullName evidence="3">Uncharacterized protein</fullName>
    </submittedName>
</protein>
<name>A0AA39GBY7_SARSR</name>
<feature type="compositionally biased region" description="Pro residues" evidence="1">
    <location>
        <begin position="72"/>
        <end position="92"/>
    </location>
</feature>
<dbReference type="EMBL" id="JAPDFR010000002">
    <property type="protein sequence ID" value="KAK0388889.1"/>
    <property type="molecule type" value="Genomic_DNA"/>
</dbReference>